<dbReference type="AlphaFoldDB" id="A0A2P6REH4"/>
<accession>A0A2P6REH4</accession>
<name>A0A2P6REH4_ROSCH</name>
<dbReference type="Gramene" id="PRQ44830">
    <property type="protein sequence ID" value="PRQ44830"/>
    <property type="gene ID" value="RchiOBHm_Chr3g0483551"/>
</dbReference>
<dbReference type="Proteomes" id="UP000238479">
    <property type="component" value="Chromosome 3"/>
</dbReference>
<evidence type="ECO:0000313" key="2">
    <source>
        <dbReference type="Proteomes" id="UP000238479"/>
    </source>
</evidence>
<evidence type="ECO:0000313" key="1">
    <source>
        <dbReference type="EMBL" id="PRQ44830.1"/>
    </source>
</evidence>
<protein>
    <submittedName>
        <fullName evidence="1">Uncharacterized protein</fullName>
    </submittedName>
</protein>
<comment type="caution">
    <text evidence="1">The sequence shown here is derived from an EMBL/GenBank/DDBJ whole genome shotgun (WGS) entry which is preliminary data.</text>
</comment>
<keyword evidence="2" id="KW-1185">Reference proteome</keyword>
<gene>
    <name evidence="1" type="ORF">RchiOBHm_Chr3g0483551</name>
</gene>
<proteinExistence type="predicted"/>
<reference evidence="1 2" key="1">
    <citation type="journal article" date="2018" name="Nat. Genet.">
        <title>The Rosa genome provides new insights in the design of modern roses.</title>
        <authorList>
            <person name="Bendahmane M."/>
        </authorList>
    </citation>
    <scope>NUCLEOTIDE SEQUENCE [LARGE SCALE GENOMIC DNA]</scope>
    <source>
        <strain evidence="2">cv. Old Blush</strain>
    </source>
</reference>
<sequence>MPPKPVLLIAAASFFEPELGRHVGFGFRSLIITNWSRCLIINSQMWPCGRIGRIHVLYTSLLLW</sequence>
<organism evidence="1 2">
    <name type="scientific">Rosa chinensis</name>
    <name type="common">China rose</name>
    <dbReference type="NCBI Taxonomy" id="74649"/>
    <lineage>
        <taxon>Eukaryota</taxon>
        <taxon>Viridiplantae</taxon>
        <taxon>Streptophyta</taxon>
        <taxon>Embryophyta</taxon>
        <taxon>Tracheophyta</taxon>
        <taxon>Spermatophyta</taxon>
        <taxon>Magnoliopsida</taxon>
        <taxon>eudicotyledons</taxon>
        <taxon>Gunneridae</taxon>
        <taxon>Pentapetalae</taxon>
        <taxon>rosids</taxon>
        <taxon>fabids</taxon>
        <taxon>Rosales</taxon>
        <taxon>Rosaceae</taxon>
        <taxon>Rosoideae</taxon>
        <taxon>Rosoideae incertae sedis</taxon>
        <taxon>Rosa</taxon>
    </lineage>
</organism>
<dbReference type="EMBL" id="PDCK01000041">
    <property type="protein sequence ID" value="PRQ44830.1"/>
    <property type="molecule type" value="Genomic_DNA"/>
</dbReference>